<evidence type="ECO:0000313" key="1">
    <source>
        <dbReference type="EMBL" id="PIS05230.1"/>
    </source>
</evidence>
<sequence length="98" mass="10604">YNSILWTGATNGGRVQFQIATSNSAGGPWTYRGGSDCGTSSWYNASGLSPNTAQEIGCYTYHNNKRYFRYKARLCSDDCSSAGTASPQVESVIISWSP</sequence>
<gene>
    <name evidence="1" type="ORF">COT81_02350</name>
</gene>
<reference evidence="2" key="1">
    <citation type="submission" date="2017-09" db="EMBL/GenBank/DDBJ databases">
        <title>Depth-based differentiation of microbial function through sediment-hosted aquifers and enrichment of novel symbionts in the deep terrestrial subsurface.</title>
        <authorList>
            <person name="Probst A.J."/>
            <person name="Ladd B."/>
            <person name="Jarett J.K."/>
            <person name="Geller-Mcgrath D.E."/>
            <person name="Sieber C.M.K."/>
            <person name="Emerson J.B."/>
            <person name="Anantharaman K."/>
            <person name="Thomas B.C."/>
            <person name="Malmstrom R."/>
            <person name="Stieglmeier M."/>
            <person name="Klingl A."/>
            <person name="Woyke T."/>
            <person name="Ryan C.M."/>
            <person name="Banfield J.F."/>
        </authorList>
    </citation>
    <scope>NUCLEOTIDE SEQUENCE [LARGE SCALE GENOMIC DNA]</scope>
</reference>
<comment type="caution">
    <text evidence="1">The sequence shown here is derived from an EMBL/GenBank/DDBJ whole genome shotgun (WGS) entry which is preliminary data.</text>
</comment>
<feature type="non-terminal residue" evidence="1">
    <location>
        <position position="1"/>
    </location>
</feature>
<accession>A0A2H0W3K8</accession>
<proteinExistence type="predicted"/>
<organism evidence="1 2">
    <name type="scientific">Candidatus Buchananbacteria bacterium CG10_big_fil_rev_8_21_14_0_10_42_9</name>
    <dbReference type="NCBI Taxonomy" id="1974526"/>
    <lineage>
        <taxon>Bacteria</taxon>
        <taxon>Candidatus Buchananiibacteriota</taxon>
    </lineage>
</organism>
<protein>
    <submittedName>
        <fullName evidence="1">Uncharacterized protein</fullName>
    </submittedName>
</protein>
<dbReference type="AlphaFoldDB" id="A0A2H0W3K8"/>
<evidence type="ECO:0000313" key="2">
    <source>
        <dbReference type="Proteomes" id="UP000230935"/>
    </source>
</evidence>
<name>A0A2H0W3K8_9BACT</name>
<dbReference type="Proteomes" id="UP000230935">
    <property type="component" value="Unassembled WGS sequence"/>
</dbReference>
<dbReference type="EMBL" id="PEZZ01000016">
    <property type="protein sequence ID" value="PIS05230.1"/>
    <property type="molecule type" value="Genomic_DNA"/>
</dbReference>